<evidence type="ECO:0000256" key="1">
    <source>
        <dbReference type="SAM" id="Phobius"/>
    </source>
</evidence>
<dbReference type="KEGG" id="csto:CGC58_01690"/>
<feature type="transmembrane region" description="Helical" evidence="1">
    <location>
        <begin position="21"/>
        <end position="43"/>
    </location>
</feature>
<sequence length="378" mass="43903">MYNKIEKFLLERFPSLWNTKLCWILIISLPIHAFFFMLGWLLLDEEKLIRYYYSPHIDEYFVTPFLLHLIISILLIVGWLVMLFKHNAFKNFYPSSPLKLFGQFVQYFIILSCSTLFSISFSLGVKTRVNIYYTDDYIKKLSDKFPFQQQNKISPQVLDGLSTDFEEPAKVLSHQKLDTLKSVTSIDDNNSETTETTATVDHSGYDEHQYYDSKTDNLTENLRMIENFSMTENILAYIPLIFILSTLIFCFRVTNLRTLLFTIIFSGILVLVLGIFSLIMALGGGHSSILWLYIITAYGIIVISFGLVTQVRKLYSGILLNFSLLFFVPATFGFVVLITNSDFFEHNFIPVSYFIFGLGFLFVLLYTHILHKWRALPE</sequence>
<feature type="transmembrane region" description="Helical" evidence="1">
    <location>
        <begin position="104"/>
        <end position="125"/>
    </location>
</feature>
<dbReference type="Proteomes" id="UP000217348">
    <property type="component" value="Chromosome"/>
</dbReference>
<feature type="transmembrane region" description="Helical" evidence="1">
    <location>
        <begin position="319"/>
        <end position="339"/>
    </location>
</feature>
<evidence type="ECO:0000313" key="3">
    <source>
        <dbReference type="Proteomes" id="UP000217348"/>
    </source>
</evidence>
<feature type="transmembrane region" description="Helical" evidence="1">
    <location>
        <begin position="258"/>
        <end position="282"/>
    </location>
</feature>
<feature type="transmembrane region" description="Helical" evidence="1">
    <location>
        <begin position="351"/>
        <end position="370"/>
    </location>
</feature>
<organism evidence="2 3">
    <name type="scientific">Capnocytophaga stomatis</name>
    <dbReference type="NCBI Taxonomy" id="1848904"/>
    <lineage>
        <taxon>Bacteria</taxon>
        <taxon>Pseudomonadati</taxon>
        <taxon>Bacteroidota</taxon>
        <taxon>Flavobacteriia</taxon>
        <taxon>Flavobacteriales</taxon>
        <taxon>Flavobacteriaceae</taxon>
        <taxon>Capnocytophaga</taxon>
    </lineage>
</organism>
<dbReference type="RefSeq" id="WP_095894841.1">
    <property type="nucleotide sequence ID" value="NZ_BOPK01000006.1"/>
</dbReference>
<dbReference type="EMBL" id="CP022387">
    <property type="protein sequence ID" value="ATA88563.1"/>
    <property type="molecule type" value="Genomic_DNA"/>
</dbReference>
<keyword evidence="1" id="KW-0472">Membrane</keyword>
<accession>A0A250FTY6</accession>
<dbReference type="AlphaFoldDB" id="A0A250FTY6"/>
<keyword evidence="1" id="KW-0812">Transmembrane</keyword>
<gene>
    <name evidence="2" type="ORF">CGC58_01690</name>
</gene>
<feature type="transmembrane region" description="Helical" evidence="1">
    <location>
        <begin position="288"/>
        <end position="307"/>
    </location>
</feature>
<reference evidence="3" key="1">
    <citation type="submission" date="2017-06" db="EMBL/GenBank/DDBJ databases">
        <title>Capnocytophaga spp. assemblies.</title>
        <authorList>
            <person name="Gulvik C.A."/>
        </authorList>
    </citation>
    <scope>NUCLEOTIDE SEQUENCE [LARGE SCALE GENOMIC DNA]</scope>
    <source>
        <strain evidence="3">H2177</strain>
    </source>
</reference>
<proteinExistence type="predicted"/>
<evidence type="ECO:0000313" key="2">
    <source>
        <dbReference type="EMBL" id="ATA88563.1"/>
    </source>
</evidence>
<protein>
    <submittedName>
        <fullName evidence="2">Uncharacterized protein</fullName>
    </submittedName>
</protein>
<keyword evidence="1" id="KW-1133">Transmembrane helix</keyword>
<feature type="transmembrane region" description="Helical" evidence="1">
    <location>
        <begin position="234"/>
        <end position="251"/>
    </location>
</feature>
<feature type="transmembrane region" description="Helical" evidence="1">
    <location>
        <begin position="63"/>
        <end position="84"/>
    </location>
</feature>
<dbReference type="OrthoDB" id="996104at2"/>
<name>A0A250FTY6_9FLAO</name>